<feature type="region of interest" description="Disordered" evidence="1">
    <location>
        <begin position="44"/>
        <end position="87"/>
    </location>
</feature>
<feature type="compositionally biased region" description="Polar residues" evidence="1">
    <location>
        <begin position="12"/>
        <end position="27"/>
    </location>
</feature>
<dbReference type="Pfam" id="PF04749">
    <property type="entry name" value="PLAC8"/>
    <property type="match status" value="1"/>
</dbReference>
<feature type="compositionally biased region" description="Polar residues" evidence="1">
    <location>
        <begin position="74"/>
        <end position="87"/>
    </location>
</feature>
<keyword evidence="2" id="KW-0812">Transmembrane</keyword>
<dbReference type="EMBL" id="JARBHA010000014">
    <property type="protein sequence ID" value="KAJ9682919.1"/>
    <property type="molecule type" value="Genomic_DNA"/>
</dbReference>
<protein>
    <submittedName>
        <fullName evidence="3">Uncharacterized protein</fullName>
    </submittedName>
</protein>
<evidence type="ECO:0000256" key="2">
    <source>
        <dbReference type="SAM" id="Phobius"/>
    </source>
</evidence>
<accession>A0AA38Z6T1</accession>
<gene>
    <name evidence="3" type="ORF">PVL29_018778</name>
</gene>
<proteinExistence type="predicted"/>
<feature type="region of interest" description="Disordered" evidence="1">
    <location>
        <begin position="1"/>
        <end position="27"/>
    </location>
</feature>
<dbReference type="PANTHER" id="PTHR15907">
    <property type="entry name" value="DUF614 FAMILY PROTEIN-RELATED"/>
    <property type="match status" value="1"/>
</dbReference>
<keyword evidence="4" id="KW-1185">Reference proteome</keyword>
<feature type="compositionally biased region" description="Basic and acidic residues" evidence="1">
    <location>
        <begin position="1"/>
        <end position="10"/>
    </location>
</feature>
<organism evidence="3 4">
    <name type="scientific">Vitis rotundifolia</name>
    <name type="common">Muscadine grape</name>
    <dbReference type="NCBI Taxonomy" id="103349"/>
    <lineage>
        <taxon>Eukaryota</taxon>
        <taxon>Viridiplantae</taxon>
        <taxon>Streptophyta</taxon>
        <taxon>Embryophyta</taxon>
        <taxon>Tracheophyta</taxon>
        <taxon>Spermatophyta</taxon>
        <taxon>Magnoliopsida</taxon>
        <taxon>eudicotyledons</taxon>
        <taxon>Gunneridae</taxon>
        <taxon>Pentapetalae</taxon>
        <taxon>rosids</taxon>
        <taxon>Vitales</taxon>
        <taxon>Vitaceae</taxon>
        <taxon>Viteae</taxon>
        <taxon>Vitis</taxon>
    </lineage>
</organism>
<keyword evidence="2" id="KW-0472">Membrane</keyword>
<feature type="transmembrane region" description="Helical" evidence="2">
    <location>
        <begin position="223"/>
        <end position="243"/>
    </location>
</feature>
<name>A0AA38Z6T1_VITRO</name>
<evidence type="ECO:0000313" key="4">
    <source>
        <dbReference type="Proteomes" id="UP001168098"/>
    </source>
</evidence>
<evidence type="ECO:0000313" key="3">
    <source>
        <dbReference type="EMBL" id="KAJ9682919.1"/>
    </source>
</evidence>
<keyword evidence="2" id="KW-1133">Transmembrane helix</keyword>
<evidence type="ECO:0000256" key="1">
    <source>
        <dbReference type="SAM" id="MobiDB-lite"/>
    </source>
</evidence>
<dbReference type="AlphaFoldDB" id="A0AA38Z6T1"/>
<reference evidence="3 4" key="1">
    <citation type="journal article" date="2023" name="BMC Biotechnol.">
        <title>Vitis rotundifolia cv Carlos genome sequencing.</title>
        <authorList>
            <person name="Huff M."/>
            <person name="Hulse-Kemp A."/>
            <person name="Scheffler B."/>
            <person name="Youngblood R."/>
            <person name="Simpson S."/>
            <person name="Babiker E."/>
            <person name="Staton M."/>
        </authorList>
    </citation>
    <scope>NUCLEOTIDE SEQUENCE [LARGE SCALE GENOMIC DNA]</scope>
    <source>
        <tissue evidence="3">Leaf</tissue>
    </source>
</reference>
<dbReference type="InterPro" id="IPR006461">
    <property type="entry name" value="PLAC_motif_containing"/>
</dbReference>
<dbReference type="Proteomes" id="UP001168098">
    <property type="component" value="Unassembled WGS sequence"/>
</dbReference>
<dbReference type="NCBIfam" id="TIGR01571">
    <property type="entry name" value="A_thal_Cys_rich"/>
    <property type="match status" value="1"/>
</dbReference>
<sequence length="316" mass="34772">MGHPERDHRSPFSGSSHPHIQQDSTDPQLLHTPQTIYAFAMQPGSQVPSQNPHAIPLDPVQPMHFPPQPGHGNLSHTTHSSGQHLQSNPVQYPAQQAQFMPQHQQTNVACHAHQPTYNPAQPVPASYHVQSTNFQPSPAAMQYVPVHQTHATMVVPLQQTAPVIMVQSQPSVTTVGTEAWTTGLFDCMDDPTNALVTCCVPCLTFGQVAEIVDNGHTSCGTSALIYGAIACLIGCPFLISCTYRTKLRSRYNLVESPAPDWVVHFLCDFCALCQEYRELQNRGFDPSIGWHANVARHMQQQQVAMAVPPNQIMIGR</sequence>
<comment type="caution">
    <text evidence="3">The sequence shown here is derived from an EMBL/GenBank/DDBJ whole genome shotgun (WGS) entry which is preliminary data.</text>
</comment>